<sequence>MKFQSIIHYLLLIVVVRNGDAQQPMTGKLSKEENKERLATCGTELIYTFATDINPVQTIPAYWPSWLLPLNNFKNPGWSLGTVISPRHLLAFSEVVMNDAQ</sequence>
<evidence type="ECO:0000313" key="3">
    <source>
        <dbReference type="Proteomes" id="UP000483820"/>
    </source>
</evidence>
<dbReference type="AlphaFoldDB" id="A0A6A5HTH5"/>
<dbReference type="InterPro" id="IPR005514">
    <property type="entry name" value="DUF316"/>
</dbReference>
<dbReference type="Pfam" id="PF03761">
    <property type="entry name" value="DUF316"/>
    <property type="match status" value="1"/>
</dbReference>
<evidence type="ECO:0000256" key="1">
    <source>
        <dbReference type="SAM" id="SignalP"/>
    </source>
</evidence>
<reference evidence="2 3" key="1">
    <citation type="submission" date="2019-12" db="EMBL/GenBank/DDBJ databases">
        <title>Chromosome-level assembly of the Caenorhabditis remanei genome.</title>
        <authorList>
            <person name="Teterina A.A."/>
            <person name="Willis J.H."/>
            <person name="Phillips P.C."/>
        </authorList>
    </citation>
    <scope>NUCLEOTIDE SEQUENCE [LARGE SCALE GENOMIC DNA]</scope>
    <source>
        <strain evidence="2 3">PX506</strain>
        <tissue evidence="2">Whole organism</tissue>
    </source>
</reference>
<gene>
    <name evidence="2" type="ORF">GCK72_003347</name>
</gene>
<protein>
    <submittedName>
        <fullName evidence="2">Uncharacterized protein</fullName>
    </submittedName>
</protein>
<dbReference type="CTD" id="78773601"/>
<dbReference type="PANTHER" id="PTHR34005:SF2">
    <property type="entry name" value="DUF4817 DOMAIN-CONTAINING PROTEIN-RELATED"/>
    <property type="match status" value="1"/>
</dbReference>
<feature type="chain" id="PRO_5025618874" evidence="1">
    <location>
        <begin position="22"/>
        <end position="101"/>
    </location>
</feature>
<dbReference type="RefSeq" id="XP_053592636.1">
    <property type="nucleotide sequence ID" value="XM_053723991.1"/>
</dbReference>
<dbReference type="EMBL" id="WUAV01000001">
    <property type="protein sequence ID" value="KAF1771520.1"/>
    <property type="molecule type" value="Genomic_DNA"/>
</dbReference>
<evidence type="ECO:0000313" key="2">
    <source>
        <dbReference type="EMBL" id="KAF1771520.1"/>
    </source>
</evidence>
<dbReference type="KEGG" id="crq:GCK72_003347"/>
<keyword evidence="1" id="KW-0732">Signal</keyword>
<dbReference type="Proteomes" id="UP000483820">
    <property type="component" value="Chromosome I"/>
</dbReference>
<dbReference type="PANTHER" id="PTHR34005">
    <property type="entry name" value="PROTEIN CBG15054-RELATED"/>
    <property type="match status" value="1"/>
</dbReference>
<feature type="signal peptide" evidence="1">
    <location>
        <begin position="1"/>
        <end position="21"/>
    </location>
</feature>
<organism evidence="2 3">
    <name type="scientific">Caenorhabditis remanei</name>
    <name type="common">Caenorhabditis vulgaris</name>
    <dbReference type="NCBI Taxonomy" id="31234"/>
    <lineage>
        <taxon>Eukaryota</taxon>
        <taxon>Metazoa</taxon>
        <taxon>Ecdysozoa</taxon>
        <taxon>Nematoda</taxon>
        <taxon>Chromadorea</taxon>
        <taxon>Rhabditida</taxon>
        <taxon>Rhabditina</taxon>
        <taxon>Rhabditomorpha</taxon>
        <taxon>Rhabditoidea</taxon>
        <taxon>Rhabditidae</taxon>
        <taxon>Peloderinae</taxon>
        <taxon>Caenorhabditis</taxon>
    </lineage>
</organism>
<name>A0A6A5HTH5_CAERE</name>
<accession>A0A6A5HTH5</accession>
<dbReference type="GeneID" id="78773601"/>
<proteinExistence type="predicted"/>
<comment type="caution">
    <text evidence="2">The sequence shown here is derived from an EMBL/GenBank/DDBJ whole genome shotgun (WGS) entry which is preliminary data.</text>
</comment>